<keyword evidence="8 11" id="KW-0560">Oxidoreductase</keyword>
<feature type="binding site" evidence="11">
    <location>
        <position position="182"/>
    </location>
    <ligand>
        <name>FMN</name>
        <dbReference type="ChEBI" id="CHEBI:58210"/>
    </ligand>
</feature>
<dbReference type="Gene3D" id="3.20.20.70">
    <property type="entry name" value="Aldolase class I"/>
    <property type="match status" value="1"/>
</dbReference>
<accession>A0A1P8K415</accession>
<dbReference type="EMBL" id="CP019236">
    <property type="protein sequence ID" value="APW40738.1"/>
    <property type="molecule type" value="Genomic_DNA"/>
</dbReference>
<name>A0A1P8K415_9BURK</name>
<keyword evidence="11" id="KW-1003">Cell membrane</keyword>
<feature type="binding site" evidence="11">
    <location>
        <position position="149"/>
    </location>
    <ligand>
        <name>FMN</name>
        <dbReference type="ChEBI" id="CHEBI:58210"/>
    </ligand>
</feature>
<dbReference type="InterPro" id="IPR005719">
    <property type="entry name" value="Dihydroorotate_DH_2"/>
</dbReference>
<feature type="binding site" evidence="11">
    <location>
        <begin position="114"/>
        <end position="118"/>
    </location>
    <ligand>
        <name>substrate</name>
    </ligand>
</feature>
<reference evidence="13 14" key="1">
    <citation type="submission" date="2017-01" db="EMBL/GenBank/DDBJ databases">
        <authorList>
            <person name="Mah S.A."/>
            <person name="Swanson W.J."/>
            <person name="Moy G.W."/>
            <person name="Vacquier V.D."/>
        </authorList>
    </citation>
    <scope>NUCLEOTIDE SEQUENCE [LARGE SCALE GENOMIC DNA]</scope>
    <source>
        <strain evidence="13 14">DCY110</strain>
    </source>
</reference>
<keyword evidence="14" id="KW-1185">Reference proteome</keyword>
<dbReference type="NCBIfam" id="NF003652">
    <property type="entry name" value="PRK05286.2-5"/>
    <property type="match status" value="1"/>
</dbReference>
<dbReference type="PANTHER" id="PTHR48109">
    <property type="entry name" value="DIHYDROOROTATE DEHYDROGENASE (QUINONE), MITOCHONDRIAL-RELATED"/>
    <property type="match status" value="1"/>
</dbReference>
<dbReference type="Proteomes" id="UP000186609">
    <property type="component" value="Chromosome"/>
</dbReference>
<feature type="binding site" evidence="11">
    <location>
        <position position="227"/>
    </location>
    <ligand>
        <name>FMN</name>
        <dbReference type="ChEBI" id="CHEBI:58210"/>
    </ligand>
</feature>
<dbReference type="PANTHER" id="PTHR48109:SF4">
    <property type="entry name" value="DIHYDROOROTATE DEHYDROGENASE (QUINONE), MITOCHONDRIAL"/>
    <property type="match status" value="1"/>
</dbReference>
<feature type="binding site" evidence="11">
    <location>
        <position position="307"/>
    </location>
    <ligand>
        <name>FMN</name>
        <dbReference type="ChEBI" id="CHEBI:58210"/>
    </ligand>
</feature>
<dbReference type="NCBIfam" id="NF003646">
    <property type="entry name" value="PRK05286.1-4"/>
    <property type="match status" value="1"/>
</dbReference>
<dbReference type="NCBIfam" id="NF003645">
    <property type="entry name" value="PRK05286.1-2"/>
    <property type="match status" value="1"/>
</dbReference>
<dbReference type="InterPro" id="IPR001295">
    <property type="entry name" value="Dihydroorotate_DH_CS"/>
</dbReference>
<dbReference type="KEGG" id="rhy:RD110_16210"/>
<dbReference type="GO" id="GO:0005886">
    <property type="term" value="C:plasma membrane"/>
    <property type="evidence" value="ECO:0007669"/>
    <property type="project" value="UniProtKB-SubCell"/>
</dbReference>
<dbReference type="InterPro" id="IPR012135">
    <property type="entry name" value="Dihydroorotate_DH_1_2"/>
</dbReference>
<dbReference type="HAMAP" id="MF_00225">
    <property type="entry name" value="DHO_dh_type2"/>
    <property type="match status" value="1"/>
</dbReference>
<evidence type="ECO:0000256" key="6">
    <source>
        <dbReference type="ARBA" id="ARBA00022643"/>
    </source>
</evidence>
<proteinExistence type="inferred from homology"/>
<dbReference type="OrthoDB" id="9802377at2"/>
<feature type="binding site" evidence="11">
    <location>
        <begin position="65"/>
        <end position="69"/>
    </location>
    <ligand>
        <name>FMN</name>
        <dbReference type="ChEBI" id="CHEBI:58210"/>
    </ligand>
</feature>
<dbReference type="NCBIfam" id="TIGR01036">
    <property type="entry name" value="pyrD_sub2"/>
    <property type="match status" value="1"/>
</dbReference>
<dbReference type="GO" id="GO:0005737">
    <property type="term" value="C:cytoplasm"/>
    <property type="evidence" value="ECO:0007669"/>
    <property type="project" value="InterPro"/>
</dbReference>
<dbReference type="InterPro" id="IPR005720">
    <property type="entry name" value="Dihydroorotate_DH_cat"/>
</dbReference>
<feature type="active site" description="Nucleophile" evidence="11">
    <location>
        <position position="185"/>
    </location>
</feature>
<evidence type="ECO:0000256" key="2">
    <source>
        <dbReference type="ARBA" id="ARBA00004370"/>
    </source>
</evidence>
<dbReference type="UniPathway" id="UPA00070">
    <property type="reaction ID" value="UER00946"/>
</dbReference>
<evidence type="ECO:0000313" key="13">
    <source>
        <dbReference type="EMBL" id="APW40738.1"/>
    </source>
</evidence>
<dbReference type="RefSeq" id="WP_076205110.1">
    <property type="nucleotide sequence ID" value="NZ_CP019236.1"/>
</dbReference>
<comment type="catalytic activity">
    <reaction evidence="10 11">
        <text>(S)-dihydroorotate + a quinone = orotate + a quinol</text>
        <dbReference type="Rhea" id="RHEA:30187"/>
        <dbReference type="ChEBI" id="CHEBI:24646"/>
        <dbReference type="ChEBI" id="CHEBI:30839"/>
        <dbReference type="ChEBI" id="CHEBI:30864"/>
        <dbReference type="ChEBI" id="CHEBI:132124"/>
        <dbReference type="EC" id="1.3.5.2"/>
    </reaction>
</comment>
<evidence type="ECO:0000256" key="5">
    <source>
        <dbReference type="ARBA" id="ARBA00022630"/>
    </source>
</evidence>
<feature type="binding site" evidence="11">
    <location>
        <position position="255"/>
    </location>
    <ligand>
        <name>FMN</name>
        <dbReference type="ChEBI" id="CHEBI:58210"/>
    </ligand>
</feature>
<dbReference type="PROSITE" id="PS00912">
    <property type="entry name" value="DHODEHASE_2"/>
    <property type="match status" value="1"/>
</dbReference>
<feature type="binding site" evidence="11">
    <location>
        <position position="182"/>
    </location>
    <ligand>
        <name>substrate</name>
    </ligand>
</feature>
<evidence type="ECO:0000256" key="1">
    <source>
        <dbReference type="ARBA" id="ARBA00003125"/>
    </source>
</evidence>
<dbReference type="CDD" id="cd04738">
    <property type="entry name" value="DHOD_2_like"/>
    <property type="match status" value="1"/>
</dbReference>
<keyword evidence="7 11" id="KW-0665">Pyrimidine biosynthesis</keyword>
<protein>
    <recommendedName>
        <fullName evidence="11">Dihydroorotate dehydrogenase (quinone)</fullName>
        <ecNumber evidence="11">1.3.5.2</ecNumber>
    </recommendedName>
    <alternativeName>
        <fullName evidence="11">DHOdehase</fullName>
        <shortName evidence="11">DHOD</shortName>
        <shortName evidence="11">DHODase</shortName>
    </alternativeName>
    <alternativeName>
        <fullName evidence="11">Dihydroorotate oxidase</fullName>
    </alternativeName>
</protein>
<evidence type="ECO:0000256" key="11">
    <source>
        <dbReference type="HAMAP-Rule" id="MF_00225"/>
    </source>
</evidence>
<feature type="binding site" evidence="11">
    <location>
        <begin position="328"/>
        <end position="329"/>
    </location>
    <ligand>
        <name>FMN</name>
        <dbReference type="ChEBI" id="CHEBI:58210"/>
    </ligand>
</feature>
<feature type="binding site" evidence="11">
    <location>
        <position position="89"/>
    </location>
    <ligand>
        <name>FMN</name>
        <dbReference type="ChEBI" id="CHEBI:58210"/>
    </ligand>
</feature>
<dbReference type="PIRSF" id="PIRSF000164">
    <property type="entry name" value="DHO_oxidase"/>
    <property type="match status" value="1"/>
</dbReference>
<keyword evidence="9 11" id="KW-0472">Membrane</keyword>
<evidence type="ECO:0000256" key="8">
    <source>
        <dbReference type="ARBA" id="ARBA00023002"/>
    </source>
</evidence>
<dbReference type="GO" id="GO:0106430">
    <property type="term" value="F:dihydroorotate dehydrogenase (quinone) activity"/>
    <property type="evidence" value="ECO:0007669"/>
    <property type="project" value="UniProtKB-EC"/>
</dbReference>
<dbReference type="Pfam" id="PF01180">
    <property type="entry name" value="DHO_dh"/>
    <property type="match status" value="1"/>
</dbReference>
<dbReference type="NCBIfam" id="NF003644">
    <property type="entry name" value="PRK05286.1-1"/>
    <property type="match status" value="1"/>
</dbReference>
<evidence type="ECO:0000313" key="14">
    <source>
        <dbReference type="Proteomes" id="UP000186609"/>
    </source>
</evidence>
<evidence type="ECO:0000256" key="10">
    <source>
        <dbReference type="ARBA" id="ARBA00048639"/>
    </source>
</evidence>
<feature type="binding site" evidence="11">
    <location>
        <position position="278"/>
    </location>
    <ligand>
        <name>FMN</name>
        <dbReference type="ChEBI" id="CHEBI:58210"/>
    </ligand>
</feature>
<feature type="binding site" evidence="11">
    <location>
        <position position="187"/>
    </location>
    <ligand>
        <name>substrate</name>
    </ligand>
</feature>
<comment type="subcellular location">
    <subcellularLocation>
        <location evidence="11">Cell membrane</location>
        <topology evidence="11">Peripheral membrane protein</topology>
    </subcellularLocation>
    <subcellularLocation>
        <location evidence="2">Membrane</location>
    </subcellularLocation>
</comment>
<feature type="binding site" evidence="11">
    <location>
        <position position="69"/>
    </location>
    <ligand>
        <name>substrate</name>
    </ligand>
</feature>
<dbReference type="PROSITE" id="PS00911">
    <property type="entry name" value="DHODEHASE_1"/>
    <property type="match status" value="1"/>
</dbReference>
<dbReference type="GO" id="GO:0006207">
    <property type="term" value="P:'de novo' pyrimidine nucleobase biosynthetic process"/>
    <property type="evidence" value="ECO:0007669"/>
    <property type="project" value="UniProtKB-UniRule"/>
</dbReference>
<dbReference type="GO" id="GO:0044205">
    <property type="term" value="P:'de novo' UMP biosynthetic process"/>
    <property type="evidence" value="ECO:0007669"/>
    <property type="project" value="UniProtKB-UniRule"/>
</dbReference>
<dbReference type="AlphaFoldDB" id="A0A1P8K415"/>
<organism evidence="13 14">
    <name type="scientific">Rhodoferax koreensis</name>
    <dbReference type="NCBI Taxonomy" id="1842727"/>
    <lineage>
        <taxon>Bacteria</taxon>
        <taxon>Pseudomonadati</taxon>
        <taxon>Pseudomonadota</taxon>
        <taxon>Betaproteobacteria</taxon>
        <taxon>Burkholderiales</taxon>
        <taxon>Comamonadaceae</taxon>
        <taxon>Rhodoferax</taxon>
    </lineage>
</organism>
<evidence type="ECO:0000259" key="12">
    <source>
        <dbReference type="Pfam" id="PF01180"/>
    </source>
</evidence>
<comment type="similarity">
    <text evidence="4 11">Belongs to the dihydroorotate dehydrogenase family. Type 2 subfamily.</text>
</comment>
<keyword evidence="5 11" id="KW-0285">Flavoprotein</keyword>
<evidence type="ECO:0000256" key="3">
    <source>
        <dbReference type="ARBA" id="ARBA00005161"/>
    </source>
</evidence>
<feature type="binding site" evidence="11">
    <location>
        <begin position="256"/>
        <end position="257"/>
    </location>
    <ligand>
        <name>substrate</name>
    </ligand>
</feature>
<dbReference type="InterPro" id="IPR050074">
    <property type="entry name" value="DHO_dehydrogenase"/>
</dbReference>
<evidence type="ECO:0000256" key="7">
    <source>
        <dbReference type="ARBA" id="ARBA00022975"/>
    </source>
</evidence>
<evidence type="ECO:0000256" key="4">
    <source>
        <dbReference type="ARBA" id="ARBA00005359"/>
    </source>
</evidence>
<sequence>MSLLPYGLARPFLFSMDAEAAHEFTLDNLARLQNTPLQCAFAQARIDDPITLAGLKFPNRVGLAAGLDKNARCIDAFGAMGFGFVEVGTVTPKAQPGNPRPRMFRLPQKNALINRLGFNNEGLDAFLANVQRARFRKTTRGLPMLLGLNIGKNAATPIEQATQDYLAALDGVYPYADYVTVNISSPNTKNLRALQSDEALDGLLSAVAARRETLATQHGRRVPIFVKIAPDLDADQVAVIAATLKRHAMDGVVATNTTISREAVAGLPHAEEAGGLSGAPVFEASNQVIRQLRAALGPGFPIIGVGGILSGDDAVKKIAAGADVVQIYTGLIYRGPALVRQAAEAIRASVRR</sequence>
<gene>
    <name evidence="11" type="primary">pyrD</name>
    <name evidence="13" type="ORF">RD110_16210</name>
</gene>
<dbReference type="SUPFAM" id="SSF51395">
    <property type="entry name" value="FMN-linked oxidoreductases"/>
    <property type="match status" value="1"/>
</dbReference>
<keyword evidence="6 11" id="KW-0288">FMN</keyword>
<comment type="cofactor">
    <cofactor evidence="11">
        <name>FMN</name>
        <dbReference type="ChEBI" id="CHEBI:58210"/>
    </cofactor>
    <text evidence="11">Binds 1 FMN per subunit.</text>
</comment>
<dbReference type="InterPro" id="IPR013785">
    <property type="entry name" value="Aldolase_TIM"/>
</dbReference>
<comment type="function">
    <text evidence="1 11">Catalyzes the conversion of dihydroorotate to orotate with quinone as electron acceptor.</text>
</comment>
<feature type="domain" description="Dihydroorotate dehydrogenase catalytic" evidence="12">
    <location>
        <begin position="51"/>
        <end position="347"/>
    </location>
</feature>
<comment type="pathway">
    <text evidence="3 11">Pyrimidine metabolism; UMP biosynthesis via de novo pathway; orotate from (S)-dihydroorotate (quinone route): step 1/1.</text>
</comment>
<dbReference type="EC" id="1.3.5.2" evidence="11"/>
<evidence type="ECO:0000256" key="9">
    <source>
        <dbReference type="ARBA" id="ARBA00023136"/>
    </source>
</evidence>
<dbReference type="STRING" id="1842727.RD110_16210"/>
<comment type="subunit">
    <text evidence="11">Monomer.</text>
</comment>